<dbReference type="SUPFAM" id="SSF54826">
    <property type="entry name" value="Enolase N-terminal domain-like"/>
    <property type="match status" value="1"/>
</dbReference>
<dbReference type="GO" id="GO:0009063">
    <property type="term" value="P:amino acid catabolic process"/>
    <property type="evidence" value="ECO:0007669"/>
    <property type="project" value="InterPro"/>
</dbReference>
<evidence type="ECO:0000256" key="3">
    <source>
        <dbReference type="ARBA" id="ARBA00023235"/>
    </source>
</evidence>
<protein>
    <recommendedName>
        <fullName evidence="4">Mandelate racemase/muconate lactonizing enzyme C-terminal domain-containing protein</fullName>
    </recommendedName>
</protein>
<proteinExistence type="inferred from homology"/>
<name>A0A368DTN8_9PROT</name>
<dbReference type="GO" id="GO:0016854">
    <property type="term" value="F:racemase and epimerase activity"/>
    <property type="evidence" value="ECO:0007669"/>
    <property type="project" value="UniProtKB-ARBA"/>
</dbReference>
<dbReference type="InterPro" id="IPR029017">
    <property type="entry name" value="Enolase-like_N"/>
</dbReference>
<dbReference type="SFLD" id="SFLDS00001">
    <property type="entry name" value="Enolase"/>
    <property type="match status" value="1"/>
</dbReference>
<dbReference type="PANTHER" id="PTHR48073:SF2">
    <property type="entry name" value="O-SUCCINYLBENZOATE SYNTHASE"/>
    <property type="match status" value="1"/>
</dbReference>
<evidence type="ECO:0000313" key="5">
    <source>
        <dbReference type="EMBL" id="RCL74565.1"/>
    </source>
</evidence>
<dbReference type="InterPro" id="IPR029065">
    <property type="entry name" value="Enolase_C-like"/>
</dbReference>
<dbReference type="EMBL" id="QOQD01000001">
    <property type="protein sequence ID" value="RCL74565.1"/>
    <property type="molecule type" value="Genomic_DNA"/>
</dbReference>
<dbReference type="InterPro" id="IPR013341">
    <property type="entry name" value="Mandelate_racemase_N_dom"/>
</dbReference>
<keyword evidence="3" id="KW-0413">Isomerase</keyword>
<dbReference type="Pfam" id="PF02746">
    <property type="entry name" value="MR_MLE_N"/>
    <property type="match status" value="1"/>
</dbReference>
<sequence>MFKIKDIKIYNIGLPLRQTIHMSNITIERSNSILVRVKSSDGDFGWGEAAASLSMTGESSVGMIQAINYMKEILVGVEIQSYESISNLVQTSIYGNAAAKSSIEAALIDLFARTQKKSFSEIIGKIKRSDLPIIWRIAGSENEIEEAKKKRDEGFKAFKIKVGAKTIKEDLQRAERLRVALGNEVQLTADGNAGYNRKSALLFCSLIDKAGLDYMEQPVNGYDIKTMKACNELMSTALSADEGIHSLEDLSIHKDMNAAEGASLKLIKFGSIKNLLGAIDFMKDNNMHVNISGKAGDSSISAACIGHISKVVNKLDWFSNVSIQYLADDIILNPMSIRDGKLMINPGLGLGVEVDEEKIEKYAI</sequence>
<dbReference type="SMART" id="SM00922">
    <property type="entry name" value="MR_MLE"/>
    <property type="match status" value="1"/>
</dbReference>
<reference evidence="5 6" key="1">
    <citation type="journal article" date="2018" name="Microbiome">
        <title>Fine metagenomic profile of the Mediterranean stratified and mixed water columns revealed by assembly and recruitment.</title>
        <authorList>
            <person name="Haro-Moreno J.M."/>
            <person name="Lopez-Perez M."/>
            <person name="De La Torre J.R."/>
            <person name="Picazo A."/>
            <person name="Camacho A."/>
            <person name="Rodriguez-Valera F."/>
        </authorList>
    </citation>
    <scope>NUCLEOTIDE SEQUENCE [LARGE SCALE GENOMIC DNA]</scope>
    <source>
        <strain evidence="5">MED-G57</strain>
    </source>
</reference>
<comment type="caution">
    <text evidence="5">The sequence shown here is derived from an EMBL/GenBank/DDBJ whole genome shotgun (WGS) entry which is preliminary data.</text>
</comment>
<dbReference type="GO" id="GO:0006518">
    <property type="term" value="P:peptide metabolic process"/>
    <property type="evidence" value="ECO:0007669"/>
    <property type="project" value="UniProtKB-ARBA"/>
</dbReference>
<dbReference type="PANTHER" id="PTHR48073">
    <property type="entry name" value="O-SUCCINYLBENZOATE SYNTHASE-RELATED"/>
    <property type="match status" value="1"/>
</dbReference>
<dbReference type="Pfam" id="PF13378">
    <property type="entry name" value="MR_MLE_C"/>
    <property type="match status" value="1"/>
</dbReference>
<dbReference type="Gene3D" id="3.30.390.10">
    <property type="entry name" value="Enolase-like, N-terminal domain"/>
    <property type="match status" value="1"/>
</dbReference>
<dbReference type="PROSITE" id="PS00909">
    <property type="entry name" value="MR_MLE_2"/>
    <property type="match status" value="1"/>
</dbReference>
<evidence type="ECO:0000256" key="2">
    <source>
        <dbReference type="ARBA" id="ARBA00022723"/>
    </source>
</evidence>
<dbReference type="InterPro" id="IPR013342">
    <property type="entry name" value="Mandelate_racemase_C"/>
</dbReference>
<dbReference type="Proteomes" id="UP000253570">
    <property type="component" value="Unassembled WGS sequence"/>
</dbReference>
<keyword evidence="2" id="KW-0479">Metal-binding</keyword>
<dbReference type="Gene3D" id="3.20.20.120">
    <property type="entry name" value="Enolase-like C-terminal domain"/>
    <property type="match status" value="1"/>
</dbReference>
<dbReference type="SUPFAM" id="SSF51604">
    <property type="entry name" value="Enolase C-terminal domain-like"/>
    <property type="match status" value="1"/>
</dbReference>
<dbReference type="InterPro" id="IPR036849">
    <property type="entry name" value="Enolase-like_C_sf"/>
</dbReference>
<comment type="similarity">
    <text evidence="1">Belongs to the mandelate racemase/muconate lactonizing enzyme family.</text>
</comment>
<evidence type="ECO:0000256" key="1">
    <source>
        <dbReference type="ARBA" id="ARBA00008031"/>
    </source>
</evidence>
<dbReference type="AlphaFoldDB" id="A0A368DTN8"/>
<evidence type="ECO:0000313" key="6">
    <source>
        <dbReference type="Proteomes" id="UP000253570"/>
    </source>
</evidence>
<evidence type="ECO:0000259" key="4">
    <source>
        <dbReference type="SMART" id="SM00922"/>
    </source>
</evidence>
<dbReference type="GO" id="GO:0000287">
    <property type="term" value="F:magnesium ion binding"/>
    <property type="evidence" value="ECO:0007669"/>
    <property type="project" value="UniProtKB-ARBA"/>
</dbReference>
<dbReference type="SFLD" id="SFLDG00180">
    <property type="entry name" value="muconate_cycloisomerase"/>
    <property type="match status" value="1"/>
</dbReference>
<dbReference type="InterPro" id="IPR018110">
    <property type="entry name" value="Mandel_Rmase/mucon_lact_enz_CS"/>
</dbReference>
<accession>A0A368DTN8</accession>
<feature type="domain" description="Mandelate racemase/muconate lactonizing enzyme C-terminal" evidence="4">
    <location>
        <begin position="140"/>
        <end position="237"/>
    </location>
</feature>
<gene>
    <name evidence="5" type="ORF">DBW71_00015</name>
</gene>
<organism evidence="5 6">
    <name type="scientific">PS1 clade bacterium</name>
    <dbReference type="NCBI Taxonomy" id="2175152"/>
    <lineage>
        <taxon>Bacteria</taxon>
        <taxon>Pseudomonadati</taxon>
        <taxon>Pseudomonadota</taxon>
        <taxon>Alphaproteobacteria</taxon>
        <taxon>PS1 clade</taxon>
    </lineage>
</organism>